<dbReference type="EMBL" id="VYZV01004279">
    <property type="protein sequence ID" value="NXS65729.1"/>
    <property type="molecule type" value="Genomic_DNA"/>
</dbReference>
<name>A0A7L2W880_PANHA</name>
<feature type="non-terminal residue" evidence="5">
    <location>
        <position position="1"/>
    </location>
</feature>
<dbReference type="Pfam" id="PF14787">
    <property type="entry name" value="zf-CCHC_5"/>
    <property type="match status" value="1"/>
</dbReference>
<dbReference type="InterPro" id="IPR050195">
    <property type="entry name" value="Primate_lentivir_Gag_pol-like"/>
</dbReference>
<protein>
    <submittedName>
        <fullName evidence="5">GAK5 protein</fullName>
    </submittedName>
</protein>
<comment type="caution">
    <text evidence="5">The sequence shown here is derived from an EMBL/GenBank/DDBJ whole genome shotgun (WGS) entry which is preliminary data.</text>
</comment>
<dbReference type="PANTHER" id="PTHR40389:SF2">
    <property type="entry name" value="ENDOGENOUS RETROVIRUS GROUP K MEMBER 24 GAG POLYPROTEIN-RELATED"/>
    <property type="match status" value="1"/>
</dbReference>
<evidence type="ECO:0000313" key="5">
    <source>
        <dbReference type="EMBL" id="NXS65729.1"/>
    </source>
</evidence>
<reference evidence="5 6" key="1">
    <citation type="submission" date="2019-09" db="EMBL/GenBank/DDBJ databases">
        <title>Bird 10,000 Genomes (B10K) Project - Family phase.</title>
        <authorList>
            <person name="Zhang G."/>
        </authorList>
    </citation>
    <scope>NUCLEOTIDE SEQUENCE [LARGE SCALE GENOMIC DNA]</scope>
    <source>
        <strain evidence="5">B10K-DU-012-58</strain>
        <tissue evidence="5">Muscle</tissue>
    </source>
</reference>
<organism evidence="5 6">
    <name type="scientific">Pandion haliaetus</name>
    <name type="common">Osprey</name>
    <name type="synonym">Falco haliaetus</name>
    <dbReference type="NCBI Taxonomy" id="56262"/>
    <lineage>
        <taxon>Eukaryota</taxon>
        <taxon>Metazoa</taxon>
        <taxon>Chordata</taxon>
        <taxon>Craniata</taxon>
        <taxon>Vertebrata</taxon>
        <taxon>Euteleostomi</taxon>
        <taxon>Archelosauria</taxon>
        <taxon>Archosauria</taxon>
        <taxon>Dinosauria</taxon>
        <taxon>Saurischia</taxon>
        <taxon>Theropoda</taxon>
        <taxon>Coelurosauria</taxon>
        <taxon>Aves</taxon>
        <taxon>Neognathae</taxon>
        <taxon>Neoaves</taxon>
        <taxon>Telluraves</taxon>
        <taxon>Accipitrimorphae</taxon>
        <taxon>Accipitriformes</taxon>
        <taxon>Pandionidae</taxon>
        <taxon>Pandion</taxon>
    </lineage>
</organism>
<dbReference type="Proteomes" id="UP000580171">
    <property type="component" value="Unassembled WGS sequence"/>
</dbReference>
<evidence type="ECO:0000259" key="4">
    <source>
        <dbReference type="PROSITE" id="PS50158"/>
    </source>
</evidence>
<keyword evidence="2" id="KW-0862">Zinc</keyword>
<dbReference type="AlphaFoldDB" id="A0A7L2W880"/>
<feature type="non-terminal residue" evidence="5">
    <location>
        <position position="158"/>
    </location>
</feature>
<dbReference type="Gene3D" id="1.10.1200.30">
    <property type="match status" value="1"/>
</dbReference>
<dbReference type="Pfam" id="PF00098">
    <property type="entry name" value="zf-CCHC"/>
    <property type="match status" value="1"/>
</dbReference>
<dbReference type="InterPro" id="IPR001878">
    <property type="entry name" value="Znf_CCHC"/>
</dbReference>
<proteinExistence type="predicted"/>
<accession>A0A7L2W880</accession>
<sequence>IDSDEAQRLLLFQLAIENANTDCKRVLEPLRNNAKTLTQLVKACQNVGSEQHKAEMLALAIAQQLVVTRAAIKCFLCRKEEHIKRDCPNKNRPMQSKEKSPFQICQWCQKGYHWSNQCHSKFDKEGNCIEPLPGNGRKRVTSGTPRITNRTFTGQITT</sequence>
<gene>
    <name evidence="5" type="primary">Ervk5</name>
    <name evidence="5" type="ORF">PANHAL_R14190</name>
</gene>
<dbReference type="InterPro" id="IPR036875">
    <property type="entry name" value="Znf_CCHC_sf"/>
</dbReference>
<dbReference type="SMART" id="SM00343">
    <property type="entry name" value="ZnF_C2HC"/>
    <property type="match status" value="2"/>
</dbReference>
<feature type="domain" description="CCHC-type" evidence="4">
    <location>
        <begin position="73"/>
        <end position="89"/>
    </location>
</feature>
<dbReference type="SUPFAM" id="SSF47353">
    <property type="entry name" value="Retrovirus capsid dimerization domain-like"/>
    <property type="match status" value="1"/>
</dbReference>
<dbReference type="Pfam" id="PF19317">
    <property type="entry name" value="Gag_p24_C"/>
    <property type="match status" value="1"/>
</dbReference>
<dbReference type="PANTHER" id="PTHR40389">
    <property type="entry name" value="ENDOGENOUS RETROVIRUS GROUP K MEMBER 24 GAG POLYPROTEIN-RELATED"/>
    <property type="match status" value="1"/>
</dbReference>
<dbReference type="Gene3D" id="4.10.60.10">
    <property type="entry name" value="Zinc finger, CCHC-type"/>
    <property type="match status" value="1"/>
</dbReference>
<dbReference type="OrthoDB" id="9398000at2759"/>
<feature type="compositionally biased region" description="Polar residues" evidence="3">
    <location>
        <begin position="141"/>
        <end position="158"/>
    </location>
</feature>
<evidence type="ECO:0000256" key="3">
    <source>
        <dbReference type="SAM" id="MobiDB-lite"/>
    </source>
</evidence>
<keyword evidence="2" id="KW-0863">Zinc-finger</keyword>
<keyword evidence="6" id="KW-1185">Reference proteome</keyword>
<keyword evidence="2" id="KW-0479">Metal-binding</keyword>
<feature type="region of interest" description="Disordered" evidence="3">
    <location>
        <begin position="136"/>
        <end position="158"/>
    </location>
</feature>
<dbReference type="GO" id="GO:0008270">
    <property type="term" value="F:zinc ion binding"/>
    <property type="evidence" value="ECO:0007669"/>
    <property type="project" value="UniProtKB-KW"/>
</dbReference>
<dbReference type="InterPro" id="IPR045345">
    <property type="entry name" value="Gag_p24_C"/>
</dbReference>
<evidence type="ECO:0000313" key="6">
    <source>
        <dbReference type="Proteomes" id="UP000580171"/>
    </source>
</evidence>
<dbReference type="GO" id="GO:0003676">
    <property type="term" value="F:nucleic acid binding"/>
    <property type="evidence" value="ECO:0007669"/>
    <property type="project" value="InterPro"/>
</dbReference>
<keyword evidence="1" id="KW-0449">Lipoprotein</keyword>
<dbReference type="SUPFAM" id="SSF57756">
    <property type="entry name" value="Retrovirus zinc finger-like domains"/>
    <property type="match status" value="2"/>
</dbReference>
<evidence type="ECO:0000256" key="2">
    <source>
        <dbReference type="PROSITE-ProRule" id="PRU00047"/>
    </source>
</evidence>
<keyword evidence="1" id="KW-0519">Myristate</keyword>
<evidence type="ECO:0000256" key="1">
    <source>
        <dbReference type="ARBA" id="ARBA00022707"/>
    </source>
</evidence>
<dbReference type="InterPro" id="IPR008916">
    <property type="entry name" value="Retrov_capsid_C"/>
</dbReference>
<dbReference type="PROSITE" id="PS50158">
    <property type="entry name" value="ZF_CCHC"/>
    <property type="match status" value="1"/>
</dbReference>